<reference evidence="4" key="1">
    <citation type="submission" date="2022-10" db="EMBL/GenBank/DDBJ databases">
        <title>Novel sulphate-reducing endosymbionts in the free-living metamonad Anaeramoeba.</title>
        <authorList>
            <person name="Jerlstrom-Hultqvist J."/>
            <person name="Cepicka I."/>
            <person name="Gallot-Lavallee L."/>
            <person name="Salas-Leiva D."/>
            <person name="Curtis B.A."/>
            <person name="Zahonova K."/>
            <person name="Pipaliya S."/>
            <person name="Dacks J."/>
            <person name="Roger A.J."/>
        </authorList>
    </citation>
    <scope>NUCLEOTIDE SEQUENCE</scope>
    <source>
        <strain evidence="4">BMAN</strain>
    </source>
</reference>
<dbReference type="OMA" id="QRIHTFR"/>
<dbReference type="GO" id="GO:0005657">
    <property type="term" value="C:replication fork"/>
    <property type="evidence" value="ECO:0007669"/>
    <property type="project" value="TreeGrafter"/>
</dbReference>
<feature type="domain" description="RecA family profile 1" evidence="3">
    <location>
        <begin position="71"/>
        <end position="253"/>
    </location>
</feature>
<dbReference type="GO" id="GO:0005524">
    <property type="term" value="F:ATP binding"/>
    <property type="evidence" value="ECO:0007669"/>
    <property type="project" value="InterPro"/>
</dbReference>
<dbReference type="PROSITE" id="PS50162">
    <property type="entry name" value="RECA_2"/>
    <property type="match status" value="1"/>
</dbReference>
<dbReference type="InterPro" id="IPR051988">
    <property type="entry name" value="HRR_RAD51_Paralog"/>
</dbReference>
<dbReference type="AlphaFoldDB" id="A0A9Q0L545"/>
<evidence type="ECO:0000313" key="4">
    <source>
        <dbReference type="EMBL" id="KAJ5066246.1"/>
    </source>
</evidence>
<gene>
    <name evidence="4" type="ORF">M0811_03579</name>
</gene>
<dbReference type="PANTHER" id="PTHR46457">
    <property type="entry name" value="DNA REPAIR PROTEIN RAD51 HOMOLOG 4"/>
    <property type="match status" value="1"/>
</dbReference>
<dbReference type="OrthoDB" id="336321at2759"/>
<dbReference type="EMBL" id="JAPDFW010000147">
    <property type="protein sequence ID" value="KAJ5066246.1"/>
    <property type="molecule type" value="Genomic_DNA"/>
</dbReference>
<sequence>MSSLSHYFPTLIIKRFNEIGINTIYDFICTDPKTIATKLSVPQNIIEELNFEILNSSKNLQINGADLYLNPPSCIKTGCKKFDDLFSGGIFTREITEIAGKSSTGKTQFCFTLIHHLAYKNKSNICYIDTSNSFSAMRLKEIHENYIKNEIKEDELGENDQKNQEDPYDFLFRIRVAKLFNIFDLFKTIKEISSQKLEFFQDIKLLVIDSISHISSPIISKATRGRELISFLSHDLKKIANDLDIAILITNAFVSVDLNRKKHKPALGEMWYTVPSVRLEMDYQWIGDGNVLCAKITRSPRVKKENSLIYQIDESGIHGKN</sequence>
<dbReference type="GO" id="GO:0140664">
    <property type="term" value="F:ATP-dependent DNA damage sensor activity"/>
    <property type="evidence" value="ECO:0007669"/>
    <property type="project" value="InterPro"/>
</dbReference>
<keyword evidence="5" id="KW-1185">Reference proteome</keyword>
<dbReference type="GO" id="GO:0000400">
    <property type="term" value="F:four-way junction DNA binding"/>
    <property type="evidence" value="ECO:0007669"/>
    <property type="project" value="TreeGrafter"/>
</dbReference>
<dbReference type="InterPro" id="IPR027417">
    <property type="entry name" value="P-loop_NTPase"/>
</dbReference>
<evidence type="ECO:0000256" key="2">
    <source>
        <dbReference type="ARBA" id="ARBA00023242"/>
    </source>
</evidence>
<dbReference type="GO" id="GO:0000724">
    <property type="term" value="P:double-strand break repair via homologous recombination"/>
    <property type="evidence" value="ECO:0007669"/>
    <property type="project" value="TreeGrafter"/>
</dbReference>
<evidence type="ECO:0000256" key="1">
    <source>
        <dbReference type="ARBA" id="ARBA00004123"/>
    </source>
</evidence>
<name>A0A9Q0L545_ANAIG</name>
<dbReference type="Pfam" id="PF08423">
    <property type="entry name" value="Rad51"/>
    <property type="match status" value="1"/>
</dbReference>
<protein>
    <submittedName>
        <fullName evidence="4">DNA repair protein rad51</fullName>
    </submittedName>
</protein>
<dbReference type="GO" id="GO:0033063">
    <property type="term" value="C:Rad51B-Rad51C-Rad51D-XRCC2 complex"/>
    <property type="evidence" value="ECO:0007669"/>
    <property type="project" value="TreeGrafter"/>
</dbReference>
<dbReference type="GO" id="GO:0000723">
    <property type="term" value="P:telomere maintenance"/>
    <property type="evidence" value="ECO:0007669"/>
    <property type="project" value="TreeGrafter"/>
</dbReference>
<dbReference type="GO" id="GO:0007131">
    <property type="term" value="P:reciprocal meiotic recombination"/>
    <property type="evidence" value="ECO:0007669"/>
    <property type="project" value="TreeGrafter"/>
</dbReference>
<dbReference type="GO" id="GO:0005815">
    <property type="term" value="C:microtubule organizing center"/>
    <property type="evidence" value="ECO:0007669"/>
    <property type="project" value="TreeGrafter"/>
</dbReference>
<dbReference type="Proteomes" id="UP001149090">
    <property type="component" value="Unassembled WGS sequence"/>
</dbReference>
<comment type="subcellular location">
    <subcellularLocation>
        <location evidence="1">Nucleus</location>
    </subcellularLocation>
</comment>
<dbReference type="Gene3D" id="3.40.50.300">
    <property type="entry name" value="P-loop containing nucleotide triphosphate hydrolases"/>
    <property type="match status" value="1"/>
</dbReference>
<dbReference type="GO" id="GO:0042148">
    <property type="term" value="P:DNA strand invasion"/>
    <property type="evidence" value="ECO:0007669"/>
    <property type="project" value="TreeGrafter"/>
</dbReference>
<comment type="caution">
    <text evidence="4">The sequence shown here is derived from an EMBL/GenBank/DDBJ whole genome shotgun (WGS) entry which is preliminary data.</text>
</comment>
<organism evidence="4 5">
    <name type="scientific">Anaeramoeba ignava</name>
    <name type="common">Anaerobic marine amoeba</name>
    <dbReference type="NCBI Taxonomy" id="1746090"/>
    <lineage>
        <taxon>Eukaryota</taxon>
        <taxon>Metamonada</taxon>
        <taxon>Anaeramoebidae</taxon>
        <taxon>Anaeramoeba</taxon>
    </lineage>
</organism>
<keyword evidence="2" id="KW-0539">Nucleus</keyword>
<evidence type="ECO:0000313" key="5">
    <source>
        <dbReference type="Proteomes" id="UP001149090"/>
    </source>
</evidence>
<proteinExistence type="predicted"/>
<dbReference type="InterPro" id="IPR020588">
    <property type="entry name" value="RecA_ATP-bd"/>
</dbReference>
<accession>A0A9Q0L545</accession>
<dbReference type="GO" id="GO:0003697">
    <property type="term" value="F:single-stranded DNA binding"/>
    <property type="evidence" value="ECO:0007669"/>
    <property type="project" value="TreeGrafter"/>
</dbReference>
<evidence type="ECO:0000259" key="3">
    <source>
        <dbReference type="PROSITE" id="PS50162"/>
    </source>
</evidence>
<dbReference type="SUPFAM" id="SSF52540">
    <property type="entry name" value="P-loop containing nucleoside triphosphate hydrolases"/>
    <property type="match status" value="1"/>
</dbReference>
<dbReference type="PANTHER" id="PTHR46457:SF1">
    <property type="entry name" value="DNA REPAIR PROTEIN RAD51 HOMOLOG 4"/>
    <property type="match status" value="1"/>
</dbReference>
<dbReference type="InterPro" id="IPR013632">
    <property type="entry name" value="Rad51_C"/>
</dbReference>